<dbReference type="RefSeq" id="WP_168886815.1">
    <property type="nucleotide sequence ID" value="NZ_JABAHY010000003.1"/>
</dbReference>
<dbReference type="EMBL" id="JABAHY010000003">
    <property type="protein sequence ID" value="NLS09308.1"/>
    <property type="molecule type" value="Genomic_DNA"/>
</dbReference>
<accession>A0A7X8YD52</accession>
<dbReference type="Pfam" id="PF00144">
    <property type="entry name" value="Beta-lactamase"/>
    <property type="match status" value="1"/>
</dbReference>
<dbReference type="PANTHER" id="PTHR46825:SF9">
    <property type="entry name" value="BETA-LACTAMASE-RELATED DOMAIN-CONTAINING PROTEIN"/>
    <property type="match status" value="1"/>
</dbReference>
<dbReference type="PANTHER" id="PTHR46825">
    <property type="entry name" value="D-ALANYL-D-ALANINE-CARBOXYPEPTIDASE/ENDOPEPTIDASE AMPH"/>
    <property type="match status" value="1"/>
</dbReference>
<dbReference type="InterPro" id="IPR012338">
    <property type="entry name" value="Beta-lactam/transpept-like"/>
</dbReference>
<comment type="caution">
    <text evidence="2">The sequence shown here is derived from an EMBL/GenBank/DDBJ whole genome shotgun (WGS) entry which is preliminary data.</text>
</comment>
<keyword evidence="3" id="KW-1185">Reference proteome</keyword>
<evidence type="ECO:0000313" key="2">
    <source>
        <dbReference type="EMBL" id="NLS09308.1"/>
    </source>
</evidence>
<evidence type="ECO:0000313" key="3">
    <source>
        <dbReference type="Proteomes" id="UP000523139"/>
    </source>
</evidence>
<name>A0A7X8YD52_9MICC</name>
<dbReference type="Proteomes" id="UP000523139">
    <property type="component" value="Unassembled WGS sequence"/>
</dbReference>
<dbReference type="InterPro" id="IPR001466">
    <property type="entry name" value="Beta-lactam-related"/>
</dbReference>
<proteinExistence type="predicted"/>
<sequence length="465" mass="51118">MSFDPMPTLRSIAPYLSDWASFQAEYRGVVGFQLAVARGDELLVNHAWGEANAETGEKLTTDHLFRIASHSKTMTSVLVFRLVERGALRLDDTIGQHITELAESPVAPVTIRELLGHQGGIIRDSSDGDFWQRHHDFLDREEVIDVARREAVVFEPNLHFKYTNIGYSLLGLILESAGGASYQQLCEEHLVQPLGLTHSGAEYDPERAEEYAAGHTGLITPTDPRRVVPHVDTRGMAAATGWYSTAADLTRYGAAHVMGNESLISDASKRLMQRQESTIAVRGREVGRYGLGLALDKVGDRELVGHSGGYPGHITITFIDPKDGLVVSVLTNAVDGPAGALARGVIQLIDLAIKAAQEEPELVPEDLRFSGRFAYLWGVFDVTDLGGILHMINPRLPDPAQASSRIQVKDGRLIHEEVPGFANPGEPVRVTRDDAGQIRSVRFGAQSTWPIENYRAYRDERTLSE</sequence>
<reference evidence="2 3" key="1">
    <citation type="submission" date="2020-04" db="EMBL/GenBank/DDBJ databases">
        <title>Nesterenkonia sp. nov., isolated from marine sediment.</title>
        <authorList>
            <person name="Zhang G."/>
        </authorList>
    </citation>
    <scope>NUCLEOTIDE SEQUENCE [LARGE SCALE GENOMIC DNA]</scope>
    <source>
        <strain evidence="2 3">MY13</strain>
    </source>
</reference>
<protein>
    <submittedName>
        <fullName evidence="2">Beta-lactamase family protein</fullName>
    </submittedName>
</protein>
<dbReference type="AlphaFoldDB" id="A0A7X8YD52"/>
<organism evidence="2 3">
    <name type="scientific">Nesterenkonia sedimenti</name>
    <dbReference type="NCBI Taxonomy" id="1463632"/>
    <lineage>
        <taxon>Bacteria</taxon>
        <taxon>Bacillati</taxon>
        <taxon>Actinomycetota</taxon>
        <taxon>Actinomycetes</taxon>
        <taxon>Micrococcales</taxon>
        <taxon>Micrococcaceae</taxon>
        <taxon>Nesterenkonia</taxon>
    </lineage>
</organism>
<dbReference type="SUPFAM" id="SSF56601">
    <property type="entry name" value="beta-lactamase/transpeptidase-like"/>
    <property type="match status" value="1"/>
</dbReference>
<dbReference type="Gene3D" id="3.40.710.10">
    <property type="entry name" value="DD-peptidase/beta-lactamase superfamily"/>
    <property type="match status" value="1"/>
</dbReference>
<evidence type="ECO:0000259" key="1">
    <source>
        <dbReference type="Pfam" id="PF00144"/>
    </source>
</evidence>
<feature type="domain" description="Beta-lactamase-related" evidence="1">
    <location>
        <begin position="27"/>
        <end position="343"/>
    </location>
</feature>
<gene>
    <name evidence="2" type="ORF">HGQ17_04660</name>
</gene>
<dbReference type="InterPro" id="IPR050491">
    <property type="entry name" value="AmpC-like"/>
</dbReference>